<dbReference type="Pfam" id="PF01473">
    <property type="entry name" value="Choline_bind_1"/>
    <property type="match status" value="2"/>
</dbReference>
<dbReference type="RefSeq" id="WP_224035479.1">
    <property type="nucleotide sequence ID" value="NZ_AP024849.1"/>
</dbReference>
<name>A0ABN6J4W0_9CLOT</name>
<evidence type="ECO:0000313" key="3">
    <source>
        <dbReference type="EMBL" id="BCZ49287.1"/>
    </source>
</evidence>
<evidence type="ECO:0000313" key="4">
    <source>
        <dbReference type="Proteomes" id="UP000824633"/>
    </source>
</evidence>
<dbReference type="InterPro" id="IPR018337">
    <property type="entry name" value="Cell_wall/Cho-bd_repeat"/>
</dbReference>
<dbReference type="PROSITE" id="PS51257">
    <property type="entry name" value="PROKAR_LIPOPROTEIN"/>
    <property type="match status" value="1"/>
</dbReference>
<dbReference type="EMBL" id="AP024849">
    <property type="protein sequence ID" value="BCZ49287.1"/>
    <property type="molecule type" value="Genomic_DNA"/>
</dbReference>
<evidence type="ECO:0008006" key="5">
    <source>
        <dbReference type="Google" id="ProtNLM"/>
    </source>
</evidence>
<reference evidence="4" key="1">
    <citation type="submission" date="2021-07" db="EMBL/GenBank/DDBJ databases">
        <title>Complete genome sequencing of a Clostridium isolate.</title>
        <authorList>
            <person name="Ueki A."/>
            <person name="Tonouchi A."/>
        </authorList>
    </citation>
    <scope>NUCLEOTIDE SEQUENCE [LARGE SCALE GENOMIC DNA]</scope>
    <source>
        <strain evidence="4">C5S11</strain>
    </source>
</reference>
<evidence type="ECO:0000256" key="1">
    <source>
        <dbReference type="ARBA" id="ARBA00022737"/>
    </source>
</evidence>
<sequence length="145" mass="16877">MKKLNLLKKYKVINIMVISFIALLLIGCNSNNNVKSESVKQEAKANTVEKQNEKVSQVKTEDPNAINGWLKYEDRWHYFENGSPQMGWIEDNNKWYYCDELGSKIGWYMIKNEWYYFSETGEMLTNTTTPDGYTVDSNGHIVQEG</sequence>
<proteinExistence type="predicted"/>
<gene>
    <name evidence="3" type="ORF">psyc5s11_53540</name>
</gene>
<keyword evidence="4" id="KW-1185">Reference proteome</keyword>
<dbReference type="Pfam" id="PF19085">
    <property type="entry name" value="Choline_bind_2"/>
    <property type="match status" value="1"/>
</dbReference>
<dbReference type="PROSITE" id="PS51170">
    <property type="entry name" value="CW"/>
    <property type="match status" value="1"/>
</dbReference>
<dbReference type="SUPFAM" id="SSF69360">
    <property type="entry name" value="Cell wall binding repeat"/>
    <property type="match status" value="1"/>
</dbReference>
<evidence type="ECO:0000256" key="2">
    <source>
        <dbReference type="PROSITE-ProRule" id="PRU00591"/>
    </source>
</evidence>
<dbReference type="Gene3D" id="2.10.270.10">
    <property type="entry name" value="Cholin Binding"/>
    <property type="match status" value="1"/>
</dbReference>
<protein>
    <recommendedName>
        <fullName evidence="5">Cell wall-binding protein</fullName>
    </recommendedName>
</protein>
<dbReference type="Proteomes" id="UP000824633">
    <property type="component" value="Chromosome"/>
</dbReference>
<organism evidence="3 4">
    <name type="scientific">Clostridium gelidum</name>
    <dbReference type="NCBI Taxonomy" id="704125"/>
    <lineage>
        <taxon>Bacteria</taxon>
        <taxon>Bacillati</taxon>
        <taxon>Bacillota</taxon>
        <taxon>Clostridia</taxon>
        <taxon>Eubacteriales</taxon>
        <taxon>Clostridiaceae</taxon>
        <taxon>Clostridium</taxon>
    </lineage>
</organism>
<accession>A0ABN6J4W0</accession>
<keyword evidence="1" id="KW-0677">Repeat</keyword>
<feature type="repeat" description="Cell wall-binding" evidence="2">
    <location>
        <begin position="104"/>
        <end position="123"/>
    </location>
</feature>